<organism evidence="3 4">
    <name type="scientific">Amnibacterium kyonggiense</name>
    <dbReference type="NCBI Taxonomy" id="595671"/>
    <lineage>
        <taxon>Bacteria</taxon>
        <taxon>Bacillati</taxon>
        <taxon>Actinomycetota</taxon>
        <taxon>Actinomycetes</taxon>
        <taxon>Micrococcales</taxon>
        <taxon>Microbacteriaceae</taxon>
        <taxon>Amnibacterium</taxon>
    </lineage>
</organism>
<dbReference type="SUPFAM" id="SSF53448">
    <property type="entry name" value="Nucleotide-diphospho-sugar transferases"/>
    <property type="match status" value="1"/>
</dbReference>
<dbReference type="Gene3D" id="3.90.550.10">
    <property type="entry name" value="Spore Coat Polysaccharide Biosynthesis Protein SpsA, Chain A"/>
    <property type="match status" value="1"/>
</dbReference>
<keyword evidence="4" id="KW-1185">Reference proteome</keyword>
<dbReference type="InterPro" id="IPR029044">
    <property type="entry name" value="Nucleotide-diphossugar_trans"/>
</dbReference>
<keyword evidence="3" id="KW-0808">Transferase</keyword>
<dbReference type="OrthoDB" id="3171021at2"/>
<comment type="caution">
    <text evidence="3">The sequence shown here is derived from an EMBL/GenBank/DDBJ whole genome shotgun (WGS) entry which is preliminary data.</text>
</comment>
<feature type="domain" description="Glycosyltransferase 2-like" evidence="1">
    <location>
        <begin position="4"/>
        <end position="172"/>
    </location>
</feature>
<gene>
    <name evidence="3" type="ORF">CLV52_3391</name>
</gene>
<feature type="domain" description="TarS/TarP linker" evidence="2">
    <location>
        <begin position="217"/>
        <end position="312"/>
    </location>
</feature>
<evidence type="ECO:0000313" key="4">
    <source>
        <dbReference type="Proteomes" id="UP000295344"/>
    </source>
</evidence>
<evidence type="ECO:0000259" key="2">
    <source>
        <dbReference type="Pfam" id="PF22181"/>
    </source>
</evidence>
<dbReference type="Proteomes" id="UP000295344">
    <property type="component" value="Unassembled WGS sequence"/>
</dbReference>
<protein>
    <submittedName>
        <fullName evidence="3">Glycosyltransferase involved in cell wall biosynthesis</fullName>
    </submittedName>
</protein>
<dbReference type="RefSeq" id="WP_133767532.1">
    <property type="nucleotide sequence ID" value="NZ_BAAARP010000001.1"/>
</dbReference>
<sequence length="501" mass="55500">MKVSVVVPVFNTGPGIAALIDSLRAQTLPASQWEAVFVDDGSTDDTADRVERLIADVPNMRLLREAPSGWPGRPRNVGMDAAHGEYVFFSDDDDTLGSEALERLAAFADAHGSDVVVPKTVGRNRGVPSIPRTVVDAQADPALLMGTLAPQKLFRLAFLRDRGIRFQEGHFRLEDHLFVVTAYLRARRVSVYADYPCYYLAYETGRAHISQQQPEWHGYFGSIRACLDRVDEEAVDTEQRRIMRSRWLRVEVIARLRGDGWAKLGSPELLHEAHRLLVERYDDADFHRLRTLDRLTAELVLAGRDDDIAAVARWETGLQVSTVATDVRVEADGGVRIELRSELVTTAPLPDLADPAGRLPSAEAVLQQVAAFTRIGVELQHTGTLVRRTLRVEQRGDGVAVATPKPGDPPVEDGTWAVIALAGEHRSRRRRPVAAARGLRVADARRTVGTRTVQFIKRPQVALQARPVGTPNPMGLVPRVARRLRRTVARVLRSRRRASAG</sequence>
<name>A0A4R7FD51_9MICO</name>
<accession>A0A4R7FD51</accession>
<dbReference type="GO" id="GO:0016758">
    <property type="term" value="F:hexosyltransferase activity"/>
    <property type="evidence" value="ECO:0007669"/>
    <property type="project" value="UniProtKB-ARBA"/>
</dbReference>
<dbReference type="CDD" id="cd00761">
    <property type="entry name" value="Glyco_tranf_GTA_type"/>
    <property type="match status" value="1"/>
</dbReference>
<dbReference type="InterPro" id="IPR054028">
    <property type="entry name" value="TarS/TarP_linker"/>
</dbReference>
<dbReference type="AlphaFoldDB" id="A0A4R7FD51"/>
<dbReference type="EMBL" id="SOAM01000004">
    <property type="protein sequence ID" value="TDS74869.1"/>
    <property type="molecule type" value="Genomic_DNA"/>
</dbReference>
<dbReference type="InterPro" id="IPR001173">
    <property type="entry name" value="Glyco_trans_2-like"/>
</dbReference>
<dbReference type="PANTHER" id="PTHR22916">
    <property type="entry name" value="GLYCOSYLTRANSFERASE"/>
    <property type="match status" value="1"/>
</dbReference>
<dbReference type="Pfam" id="PF00535">
    <property type="entry name" value="Glycos_transf_2"/>
    <property type="match status" value="1"/>
</dbReference>
<evidence type="ECO:0000259" key="1">
    <source>
        <dbReference type="Pfam" id="PF00535"/>
    </source>
</evidence>
<evidence type="ECO:0000313" key="3">
    <source>
        <dbReference type="EMBL" id="TDS74869.1"/>
    </source>
</evidence>
<dbReference type="Pfam" id="PF22181">
    <property type="entry name" value="TarS_linker"/>
    <property type="match status" value="1"/>
</dbReference>
<dbReference type="PANTHER" id="PTHR22916:SF3">
    <property type="entry name" value="UDP-GLCNAC:BETAGAL BETA-1,3-N-ACETYLGLUCOSAMINYLTRANSFERASE-LIKE PROTEIN 1"/>
    <property type="match status" value="1"/>
</dbReference>
<reference evidence="3 4" key="1">
    <citation type="submission" date="2019-03" db="EMBL/GenBank/DDBJ databases">
        <title>Genomic Encyclopedia of Archaeal and Bacterial Type Strains, Phase II (KMG-II): from individual species to whole genera.</title>
        <authorList>
            <person name="Goeker M."/>
        </authorList>
    </citation>
    <scope>NUCLEOTIDE SEQUENCE [LARGE SCALE GENOMIC DNA]</scope>
    <source>
        <strain evidence="3 4">DSM 24782</strain>
    </source>
</reference>
<proteinExistence type="predicted"/>